<dbReference type="Gene3D" id="1.10.260.40">
    <property type="entry name" value="lambda repressor-like DNA-binding domains"/>
    <property type="match status" value="1"/>
</dbReference>
<evidence type="ECO:0000313" key="2">
    <source>
        <dbReference type="EMBL" id="HIS35121.1"/>
    </source>
</evidence>
<dbReference type="InterPro" id="IPR001387">
    <property type="entry name" value="Cro/C1-type_HTH"/>
</dbReference>
<dbReference type="Pfam" id="PF01381">
    <property type="entry name" value="HTH_3"/>
    <property type="match status" value="1"/>
</dbReference>
<dbReference type="AlphaFoldDB" id="A0A9D1JLN2"/>
<organism evidence="2 3">
    <name type="scientific">Candidatus Scatousia excrementigallinarum</name>
    <dbReference type="NCBI Taxonomy" id="2840935"/>
    <lineage>
        <taxon>Bacteria</taxon>
        <taxon>Candidatus Scatousia</taxon>
    </lineage>
</organism>
<dbReference type="Proteomes" id="UP000823928">
    <property type="component" value="Unassembled WGS sequence"/>
</dbReference>
<dbReference type="PROSITE" id="PS50943">
    <property type="entry name" value="HTH_CROC1"/>
    <property type="match status" value="1"/>
</dbReference>
<dbReference type="EMBL" id="DVIU01000015">
    <property type="protein sequence ID" value="HIS35121.1"/>
    <property type="molecule type" value="Genomic_DNA"/>
</dbReference>
<evidence type="ECO:0000259" key="1">
    <source>
        <dbReference type="PROSITE" id="PS50943"/>
    </source>
</evidence>
<reference evidence="2" key="2">
    <citation type="journal article" date="2021" name="PeerJ">
        <title>Extensive microbial diversity within the chicken gut microbiome revealed by metagenomics and culture.</title>
        <authorList>
            <person name="Gilroy R."/>
            <person name="Ravi A."/>
            <person name="Getino M."/>
            <person name="Pursley I."/>
            <person name="Horton D.L."/>
            <person name="Alikhan N.F."/>
            <person name="Baker D."/>
            <person name="Gharbi K."/>
            <person name="Hall N."/>
            <person name="Watson M."/>
            <person name="Adriaenssens E.M."/>
            <person name="Foster-Nyarko E."/>
            <person name="Jarju S."/>
            <person name="Secka A."/>
            <person name="Antonio M."/>
            <person name="Oren A."/>
            <person name="Chaudhuri R.R."/>
            <person name="La Ragione R."/>
            <person name="Hildebrand F."/>
            <person name="Pallen M.J."/>
        </authorList>
    </citation>
    <scope>NUCLEOTIDE SEQUENCE</scope>
    <source>
        <strain evidence="2">6276</strain>
    </source>
</reference>
<dbReference type="SUPFAM" id="SSF47413">
    <property type="entry name" value="lambda repressor-like DNA-binding domains"/>
    <property type="match status" value="1"/>
</dbReference>
<dbReference type="SMART" id="SM00530">
    <property type="entry name" value="HTH_XRE"/>
    <property type="match status" value="1"/>
</dbReference>
<comment type="caution">
    <text evidence="2">The sequence shown here is derived from an EMBL/GenBank/DDBJ whole genome shotgun (WGS) entry which is preliminary data.</text>
</comment>
<protein>
    <submittedName>
        <fullName evidence="2">Helix-turn-helix transcriptional regulator</fullName>
    </submittedName>
</protein>
<dbReference type="GO" id="GO:0003677">
    <property type="term" value="F:DNA binding"/>
    <property type="evidence" value="ECO:0007669"/>
    <property type="project" value="InterPro"/>
</dbReference>
<proteinExistence type="predicted"/>
<sequence>MTNLKYLRIKKNLSIAQLAKATRIPKITLIRLENGHAQSISFKKLNKLCHFFNLSNVNELIGERKTGP</sequence>
<accession>A0A9D1JLN2</accession>
<dbReference type="InterPro" id="IPR010982">
    <property type="entry name" value="Lambda_DNA-bd_dom_sf"/>
</dbReference>
<evidence type="ECO:0000313" key="3">
    <source>
        <dbReference type="Proteomes" id="UP000823928"/>
    </source>
</evidence>
<feature type="domain" description="HTH cro/C1-type" evidence="1">
    <location>
        <begin position="4"/>
        <end position="60"/>
    </location>
</feature>
<dbReference type="CDD" id="cd00093">
    <property type="entry name" value="HTH_XRE"/>
    <property type="match status" value="1"/>
</dbReference>
<name>A0A9D1JLN2_9BACT</name>
<gene>
    <name evidence="2" type="ORF">IAC10_00620</name>
</gene>
<reference evidence="2" key="1">
    <citation type="submission" date="2020-10" db="EMBL/GenBank/DDBJ databases">
        <authorList>
            <person name="Gilroy R."/>
        </authorList>
    </citation>
    <scope>NUCLEOTIDE SEQUENCE</scope>
    <source>
        <strain evidence="2">6276</strain>
    </source>
</reference>